<name>A0AA39NVQ0_9AGAR</name>
<evidence type="ECO:0000313" key="2">
    <source>
        <dbReference type="Proteomes" id="UP001175227"/>
    </source>
</evidence>
<dbReference type="AlphaFoldDB" id="A0AA39NVQ0"/>
<reference evidence="1" key="1">
    <citation type="submission" date="2023-06" db="EMBL/GenBank/DDBJ databases">
        <authorList>
            <consortium name="Lawrence Berkeley National Laboratory"/>
            <person name="Ahrendt S."/>
            <person name="Sahu N."/>
            <person name="Indic B."/>
            <person name="Wong-Bajracharya J."/>
            <person name="Merenyi Z."/>
            <person name="Ke H.-M."/>
            <person name="Monk M."/>
            <person name="Kocsube S."/>
            <person name="Drula E."/>
            <person name="Lipzen A."/>
            <person name="Balint B."/>
            <person name="Henrissat B."/>
            <person name="Andreopoulos B."/>
            <person name="Martin F.M."/>
            <person name="Harder C.B."/>
            <person name="Rigling D."/>
            <person name="Ford K.L."/>
            <person name="Foster G.D."/>
            <person name="Pangilinan J."/>
            <person name="Papanicolaou A."/>
            <person name="Barry K."/>
            <person name="LaButti K."/>
            <person name="Viragh M."/>
            <person name="Koriabine M."/>
            <person name="Yan M."/>
            <person name="Riley R."/>
            <person name="Champramary S."/>
            <person name="Plett K.L."/>
            <person name="Tsai I.J."/>
            <person name="Slot J."/>
            <person name="Sipos G."/>
            <person name="Plett J."/>
            <person name="Nagy L.G."/>
            <person name="Grigoriev I.V."/>
        </authorList>
    </citation>
    <scope>NUCLEOTIDE SEQUENCE</scope>
    <source>
        <strain evidence="1">ICMP 16352</strain>
    </source>
</reference>
<dbReference type="Proteomes" id="UP001175227">
    <property type="component" value="Unassembled WGS sequence"/>
</dbReference>
<comment type="caution">
    <text evidence="1">The sequence shown here is derived from an EMBL/GenBank/DDBJ whole genome shotgun (WGS) entry which is preliminary data.</text>
</comment>
<proteinExistence type="predicted"/>
<dbReference type="EMBL" id="JAUEPR010000038">
    <property type="protein sequence ID" value="KAK0472750.1"/>
    <property type="molecule type" value="Genomic_DNA"/>
</dbReference>
<gene>
    <name evidence="1" type="ORF">IW261DRAFT_730639</name>
</gene>
<sequence>MAPGLRSTVTNRNLGICKILCSESCQNERRGRDRTKEGCRTQCCLRNRQNLSPLSPCPRSSNRSFQQIIERTFPLLMYGHSPTQSSLPLESDLYLVLRGTTIRHPEAKIGLRTRASTFLETSNLSPEALRIGRWTRAQNVKMLGLKMAKYVGLLGGYEQLAIPDTSMLILPSCIPAPLCSDCHFPALARRTTILLSAQNLLHKASMLQEFSGTVKHSPL</sequence>
<keyword evidence="2" id="KW-1185">Reference proteome</keyword>
<accession>A0AA39NVQ0</accession>
<organism evidence="1 2">
    <name type="scientific">Armillaria novae-zelandiae</name>
    <dbReference type="NCBI Taxonomy" id="153914"/>
    <lineage>
        <taxon>Eukaryota</taxon>
        <taxon>Fungi</taxon>
        <taxon>Dikarya</taxon>
        <taxon>Basidiomycota</taxon>
        <taxon>Agaricomycotina</taxon>
        <taxon>Agaricomycetes</taxon>
        <taxon>Agaricomycetidae</taxon>
        <taxon>Agaricales</taxon>
        <taxon>Marasmiineae</taxon>
        <taxon>Physalacriaceae</taxon>
        <taxon>Armillaria</taxon>
    </lineage>
</organism>
<evidence type="ECO:0000313" key="1">
    <source>
        <dbReference type="EMBL" id="KAK0472750.1"/>
    </source>
</evidence>
<protein>
    <submittedName>
        <fullName evidence="1">Uncharacterized protein</fullName>
    </submittedName>
</protein>